<dbReference type="Gene3D" id="2.10.90.10">
    <property type="entry name" value="Cystine-knot cytokines"/>
    <property type="match status" value="1"/>
</dbReference>
<evidence type="ECO:0000256" key="8">
    <source>
        <dbReference type="RuleBase" id="RU000354"/>
    </source>
</evidence>
<reference evidence="12" key="1">
    <citation type="journal article" date="2013" name="Science">
        <title>The genome of the ctenophore Mnemiopsis leidyi and its implications for cell type evolution.</title>
        <authorList>
            <consortium name="NISC Comparative Sequencing Program"/>
            <person name="Ryan J.F."/>
            <person name="Pang K."/>
            <person name="Schnitzler C.E."/>
            <person name="Nguyen A.D."/>
            <person name="Moreland R.T."/>
            <person name="Simmons D.K."/>
            <person name="Koch B.J."/>
            <person name="Francis W.R."/>
            <person name="Havlak P."/>
            <person name="Smith S.A."/>
            <person name="Putnam N.H."/>
            <person name="Haddock S.H."/>
            <person name="Dunn C.W."/>
            <person name="Wolfsberg T.G."/>
            <person name="Mullikin J.C."/>
            <person name="Martindale M.Q."/>
            <person name="Baxevanis A.D."/>
        </authorList>
    </citation>
    <scope>NUCLEOTIDE SEQUENCE</scope>
    <source>
        <strain evidence="12">16364</strain>
    </source>
</reference>
<comment type="similarity">
    <text evidence="2 8">Belongs to the TGF-beta family.</text>
</comment>
<dbReference type="GO" id="GO:0005615">
    <property type="term" value="C:extracellular space"/>
    <property type="evidence" value="ECO:0007669"/>
    <property type="project" value="TreeGrafter"/>
</dbReference>
<dbReference type="InterPro" id="IPR029034">
    <property type="entry name" value="Cystine-knot_cytokine"/>
</dbReference>
<evidence type="ECO:0000256" key="2">
    <source>
        <dbReference type="ARBA" id="ARBA00006656"/>
    </source>
</evidence>
<feature type="domain" description="TGF-beta family profile" evidence="11">
    <location>
        <begin position="236"/>
        <end position="354"/>
    </location>
</feature>
<evidence type="ECO:0000256" key="9">
    <source>
        <dbReference type="SAM" id="MobiDB-lite"/>
    </source>
</evidence>
<dbReference type="PANTHER" id="PTHR11848:SF263">
    <property type="entry name" value="PROTEIN DECAPENTAPLEGIC"/>
    <property type="match status" value="1"/>
</dbReference>
<reference evidence="12" key="2">
    <citation type="submission" date="2016-09" db="EMBL/GenBank/DDBJ databases">
        <authorList>
            <person name="Capua I."/>
            <person name="De Benedictis P."/>
            <person name="Joannis T."/>
            <person name="Lombin L.H."/>
            <person name="Cattoli G."/>
        </authorList>
    </citation>
    <scope>NUCLEOTIDE SEQUENCE</scope>
    <source>
        <strain evidence="12">16364</strain>
    </source>
</reference>
<dbReference type="PROSITE" id="PS51362">
    <property type="entry name" value="TGF_BETA_2"/>
    <property type="match status" value="1"/>
</dbReference>
<dbReference type="SMART" id="SM00204">
    <property type="entry name" value="TGFB"/>
    <property type="match status" value="1"/>
</dbReference>
<sequence>MLWCFILYCLQSVLGSDEQELFQRLGIPGPPKGQGRKSEPSTFMMELYKQHNRVLGQGMATSVSSFPPLENSSGEEISDNRWRFSFGISDIDSMERIIQSRLRVYKSKGSKQKETQYRVNVFHVVEAELILKTSRSMEYLISPYNSSMMVKLLDTQKLESRQNHWVSFDVADAIRAHQEFYGASNIIVFEVMCTPVNPIDVAASSRGIRFTKSRGKQSTLIVYSDDGSNDVEEDGRDARNSASSKDRGYDPSQTYCQRRELFIDFSRLGWDWIIGPPGFDAFMCSGECTLNFSAKQKITNHAYLQSYMESKHKNIPKPCCSPTKLSPLTLIYYTNDGVKMKAYQQMRVEECGCE</sequence>
<keyword evidence="4 10" id="KW-0732">Signal</keyword>
<name>V9PPL2_BERFR</name>
<proteinExistence type="evidence at transcript level"/>
<dbReference type="EMBL" id="KF317343">
    <property type="protein sequence ID" value="AHA51277.1"/>
    <property type="molecule type" value="mRNA"/>
</dbReference>
<dbReference type="AlphaFoldDB" id="V9PPL2"/>
<dbReference type="CDD" id="cd13756">
    <property type="entry name" value="TGF_beta_BMPs_GDFs"/>
    <property type="match status" value="1"/>
</dbReference>
<keyword evidence="3" id="KW-0964">Secreted</keyword>
<feature type="compositionally biased region" description="Basic and acidic residues" evidence="9">
    <location>
        <begin position="236"/>
        <end position="249"/>
    </location>
</feature>
<dbReference type="InterPro" id="IPR017948">
    <property type="entry name" value="TGFb_CS"/>
</dbReference>
<accession>V9PPL2</accession>
<evidence type="ECO:0000256" key="7">
    <source>
        <dbReference type="ARBA" id="ARBA00023180"/>
    </source>
</evidence>
<dbReference type="GO" id="GO:0005125">
    <property type="term" value="F:cytokine activity"/>
    <property type="evidence" value="ECO:0007669"/>
    <property type="project" value="TreeGrafter"/>
</dbReference>
<feature type="chain" id="PRO_5012068015" evidence="10">
    <location>
        <begin position="16"/>
        <end position="354"/>
    </location>
</feature>
<evidence type="ECO:0000256" key="3">
    <source>
        <dbReference type="ARBA" id="ARBA00022525"/>
    </source>
</evidence>
<keyword evidence="7" id="KW-0325">Glycoprotein</keyword>
<evidence type="ECO:0000256" key="5">
    <source>
        <dbReference type="ARBA" id="ARBA00023030"/>
    </source>
</evidence>
<evidence type="ECO:0000256" key="4">
    <source>
        <dbReference type="ARBA" id="ARBA00022729"/>
    </source>
</evidence>
<dbReference type="Gene3D" id="2.60.120.970">
    <property type="match status" value="1"/>
</dbReference>
<organism evidence="12">
    <name type="scientific">Beroe forskalii</name>
    <name type="common">Comb jelly</name>
    <dbReference type="NCBI Taxonomy" id="140453"/>
    <lineage>
        <taxon>Eukaryota</taxon>
        <taxon>Metazoa</taxon>
        <taxon>Ctenophora</taxon>
        <taxon>Nuda</taxon>
        <taxon>Beroida</taxon>
        <taxon>Beroidae</taxon>
        <taxon>Beroe</taxon>
    </lineage>
</organism>
<feature type="signal peptide" evidence="10">
    <location>
        <begin position="1"/>
        <end position="15"/>
    </location>
</feature>
<dbReference type="PROSITE" id="PS00250">
    <property type="entry name" value="TGF_BETA_1"/>
    <property type="match status" value="1"/>
</dbReference>
<evidence type="ECO:0000256" key="6">
    <source>
        <dbReference type="ARBA" id="ARBA00023157"/>
    </source>
</evidence>
<evidence type="ECO:0000313" key="12">
    <source>
        <dbReference type="EMBL" id="AHA51277.1"/>
    </source>
</evidence>
<dbReference type="Pfam" id="PF00019">
    <property type="entry name" value="TGF_beta"/>
    <property type="match status" value="1"/>
</dbReference>
<dbReference type="FunFam" id="2.10.90.10:FF:000001">
    <property type="entry name" value="Bone morphogenetic protein 4"/>
    <property type="match status" value="1"/>
</dbReference>
<evidence type="ECO:0000259" key="11">
    <source>
        <dbReference type="PROSITE" id="PS51362"/>
    </source>
</evidence>
<feature type="region of interest" description="Disordered" evidence="9">
    <location>
        <begin position="225"/>
        <end position="251"/>
    </location>
</feature>
<dbReference type="SUPFAM" id="SSF57501">
    <property type="entry name" value="Cystine-knot cytokines"/>
    <property type="match status" value="1"/>
</dbReference>
<dbReference type="Pfam" id="PF00688">
    <property type="entry name" value="TGFb_propeptide"/>
    <property type="match status" value="1"/>
</dbReference>
<keyword evidence="6" id="KW-1015">Disulfide bond</keyword>
<protein>
    <submittedName>
        <fullName evidence="12">TGF_beta domain-containing protein</fullName>
    </submittedName>
</protein>
<keyword evidence="5 8" id="KW-0339">Growth factor</keyword>
<dbReference type="GO" id="GO:0008083">
    <property type="term" value="F:growth factor activity"/>
    <property type="evidence" value="ECO:0007669"/>
    <property type="project" value="UniProtKB-KW"/>
</dbReference>
<dbReference type="InterPro" id="IPR001111">
    <property type="entry name" value="TGF-b_propeptide"/>
</dbReference>
<evidence type="ECO:0000256" key="10">
    <source>
        <dbReference type="SAM" id="SignalP"/>
    </source>
</evidence>
<dbReference type="InterPro" id="IPR015615">
    <property type="entry name" value="TGF-beta-rel"/>
</dbReference>
<dbReference type="InterPro" id="IPR001839">
    <property type="entry name" value="TGF-b_C"/>
</dbReference>
<dbReference type="PANTHER" id="PTHR11848">
    <property type="entry name" value="TGF-BETA FAMILY"/>
    <property type="match status" value="1"/>
</dbReference>
<evidence type="ECO:0000256" key="1">
    <source>
        <dbReference type="ARBA" id="ARBA00004613"/>
    </source>
</evidence>
<comment type="subcellular location">
    <subcellularLocation>
        <location evidence="1">Secreted</location>
    </subcellularLocation>
</comment>